<evidence type="ECO:0008006" key="4">
    <source>
        <dbReference type="Google" id="ProtNLM"/>
    </source>
</evidence>
<dbReference type="Proteomes" id="UP001230328">
    <property type="component" value="Unassembled WGS sequence"/>
</dbReference>
<evidence type="ECO:0000256" key="1">
    <source>
        <dbReference type="SAM" id="MobiDB-lite"/>
    </source>
</evidence>
<dbReference type="RefSeq" id="WP_307517975.1">
    <property type="nucleotide sequence ID" value="NZ_JAUSZI010000002.1"/>
</dbReference>
<comment type="caution">
    <text evidence="2">The sequence shown here is derived from an EMBL/GenBank/DDBJ whole genome shotgun (WGS) entry which is preliminary data.</text>
</comment>
<dbReference type="Gene3D" id="2.40.10.10">
    <property type="entry name" value="Trypsin-like serine proteases"/>
    <property type="match status" value="1"/>
</dbReference>
<name>A0ABU0SHK9_9ACTN</name>
<feature type="region of interest" description="Disordered" evidence="1">
    <location>
        <begin position="82"/>
        <end position="108"/>
    </location>
</feature>
<gene>
    <name evidence="2" type="ORF">QF035_000635</name>
</gene>
<keyword evidence="3" id="KW-1185">Reference proteome</keyword>
<evidence type="ECO:0000313" key="2">
    <source>
        <dbReference type="EMBL" id="MDQ1023053.1"/>
    </source>
</evidence>
<dbReference type="InterPro" id="IPR043504">
    <property type="entry name" value="Peptidase_S1_PA_chymotrypsin"/>
</dbReference>
<evidence type="ECO:0000313" key="3">
    <source>
        <dbReference type="Proteomes" id="UP001230328"/>
    </source>
</evidence>
<dbReference type="Pfam" id="PF05579">
    <property type="entry name" value="Peptidase_S32"/>
    <property type="match status" value="1"/>
</dbReference>
<dbReference type="EMBL" id="JAUSZI010000002">
    <property type="protein sequence ID" value="MDQ1023053.1"/>
    <property type="molecule type" value="Genomic_DNA"/>
</dbReference>
<dbReference type="SUPFAM" id="SSF50494">
    <property type="entry name" value="Trypsin-like serine proteases"/>
    <property type="match status" value="1"/>
</dbReference>
<feature type="compositionally biased region" description="Low complexity" evidence="1">
    <location>
        <begin position="82"/>
        <end position="91"/>
    </location>
</feature>
<protein>
    <recommendedName>
        <fullName evidence="4">Serine protease</fullName>
    </recommendedName>
</protein>
<reference evidence="2 3" key="1">
    <citation type="submission" date="2023-07" db="EMBL/GenBank/DDBJ databases">
        <title>Comparative genomics of wheat-associated soil bacteria to identify genetic determinants of phenazine resistance.</title>
        <authorList>
            <person name="Mouncey N."/>
        </authorList>
    </citation>
    <scope>NUCLEOTIDE SEQUENCE [LARGE SCALE GENOMIC DNA]</scope>
    <source>
        <strain evidence="2 3">V2I4</strain>
    </source>
</reference>
<organism evidence="2 3">
    <name type="scientific">Streptomyces umbrinus</name>
    <dbReference type="NCBI Taxonomy" id="67370"/>
    <lineage>
        <taxon>Bacteria</taxon>
        <taxon>Bacillati</taxon>
        <taxon>Actinomycetota</taxon>
        <taxon>Actinomycetes</taxon>
        <taxon>Kitasatosporales</taxon>
        <taxon>Streptomycetaceae</taxon>
        <taxon>Streptomyces</taxon>
        <taxon>Streptomyces phaeochromogenes group</taxon>
    </lineage>
</organism>
<sequence>MADERLLALKERAAAQLMRIPGVTGVGLGGRERAGRPTGEIVLKVFVCRKQPLAELTAGETLPPQFEGVGVDVSELSVAAPDALPAPADTDPLPPEDPLTPGASTTTHIDWDTKRYRPLVGGGRLQADVIGVGRGTLGCLLVHSTDPSKVYALTNYHVLAAIVAGQLPVVNVTRIGHPGLTPSPVKNLKAGIGVFAGGGLDTVRDAALVQLDVGTKWRAEIVGIGPVTGPYTVTVEDARRLAYQVRKRGARTRLTGGIVESVNTTITSRTDGVLTTRNNVLVVKPNPNDTIRPGGTLIFSDGGDSGSVVVNDNAQVVALHYGSDEPAPGVTVRKGCALPIDQILQRFQDLERLPVQLATAAKNGQVHVVPKAQPTAAPPEPGPAAPGAPAER</sequence>
<feature type="region of interest" description="Disordered" evidence="1">
    <location>
        <begin position="370"/>
        <end position="392"/>
    </location>
</feature>
<proteinExistence type="predicted"/>
<dbReference type="InterPro" id="IPR009003">
    <property type="entry name" value="Peptidase_S1_PA"/>
</dbReference>
<feature type="compositionally biased region" description="Pro residues" evidence="1">
    <location>
        <begin position="376"/>
        <end position="386"/>
    </location>
</feature>
<accession>A0ABU0SHK9</accession>
<dbReference type="InterPro" id="IPR008760">
    <property type="entry name" value="EAV_peptidase_S32"/>
</dbReference>